<protein>
    <submittedName>
        <fullName evidence="1">Uncharacterized protein</fullName>
    </submittedName>
</protein>
<reference evidence="1" key="2">
    <citation type="journal article" date="2015" name="Data Brief">
        <title>Shoot transcriptome of the giant reed, Arundo donax.</title>
        <authorList>
            <person name="Barrero R.A."/>
            <person name="Guerrero F.D."/>
            <person name="Moolhuijzen P."/>
            <person name="Goolsby J.A."/>
            <person name="Tidwell J."/>
            <person name="Bellgard S.E."/>
            <person name="Bellgard M.I."/>
        </authorList>
    </citation>
    <scope>NUCLEOTIDE SEQUENCE</scope>
    <source>
        <tissue evidence="1">Shoot tissue taken approximately 20 cm above the soil surface</tissue>
    </source>
</reference>
<evidence type="ECO:0000313" key="1">
    <source>
        <dbReference type="EMBL" id="JAD15557.1"/>
    </source>
</evidence>
<organism evidence="1">
    <name type="scientific">Arundo donax</name>
    <name type="common">Giant reed</name>
    <name type="synonym">Donax arundinaceus</name>
    <dbReference type="NCBI Taxonomy" id="35708"/>
    <lineage>
        <taxon>Eukaryota</taxon>
        <taxon>Viridiplantae</taxon>
        <taxon>Streptophyta</taxon>
        <taxon>Embryophyta</taxon>
        <taxon>Tracheophyta</taxon>
        <taxon>Spermatophyta</taxon>
        <taxon>Magnoliopsida</taxon>
        <taxon>Liliopsida</taxon>
        <taxon>Poales</taxon>
        <taxon>Poaceae</taxon>
        <taxon>PACMAD clade</taxon>
        <taxon>Arundinoideae</taxon>
        <taxon>Arundineae</taxon>
        <taxon>Arundo</taxon>
    </lineage>
</organism>
<accession>A0A0A8XV34</accession>
<name>A0A0A8XV34_ARUDO</name>
<dbReference type="EMBL" id="GBRH01282338">
    <property type="protein sequence ID" value="JAD15557.1"/>
    <property type="molecule type" value="Transcribed_RNA"/>
</dbReference>
<proteinExistence type="predicted"/>
<sequence length="51" mass="5991">MFALNWLDFPLYISCNISQTPANSFSKYIHHKHTITKNRFPAITRHLQSNS</sequence>
<reference evidence="1" key="1">
    <citation type="submission" date="2014-09" db="EMBL/GenBank/DDBJ databases">
        <authorList>
            <person name="Magalhaes I.L.F."/>
            <person name="Oliveira U."/>
            <person name="Santos F.R."/>
            <person name="Vidigal T.H.D.A."/>
            <person name="Brescovit A.D."/>
            <person name="Santos A.J."/>
        </authorList>
    </citation>
    <scope>NUCLEOTIDE SEQUENCE</scope>
    <source>
        <tissue evidence="1">Shoot tissue taken approximately 20 cm above the soil surface</tissue>
    </source>
</reference>
<dbReference type="AlphaFoldDB" id="A0A0A8XV34"/>